<evidence type="ECO:0000256" key="3">
    <source>
        <dbReference type="ARBA" id="ARBA00010708"/>
    </source>
</evidence>
<evidence type="ECO:0000259" key="10">
    <source>
        <dbReference type="SMART" id="SM00387"/>
    </source>
</evidence>
<feature type="domain" description="Histidine kinase/HSP90-like ATPase" evidence="10">
    <location>
        <begin position="120"/>
        <end position="270"/>
    </location>
</feature>
<dbReference type="EC" id="5.6.2.2" evidence="9"/>
<gene>
    <name evidence="11" type="ORF">M0R45_030864</name>
</gene>
<dbReference type="Pfam" id="PF02518">
    <property type="entry name" value="HATPase_c"/>
    <property type="match status" value="1"/>
</dbReference>
<keyword evidence="12" id="KW-1185">Reference proteome</keyword>
<comment type="subunit">
    <text evidence="9">Homodimer.</text>
</comment>
<dbReference type="InterPro" id="IPR003594">
    <property type="entry name" value="HATPase_dom"/>
</dbReference>
<dbReference type="GO" id="GO:0006265">
    <property type="term" value="P:DNA topological change"/>
    <property type="evidence" value="ECO:0007669"/>
    <property type="project" value="UniProtKB-UniRule"/>
</dbReference>
<dbReference type="InterPro" id="IPR020568">
    <property type="entry name" value="Ribosomal_Su5_D2-typ_SF"/>
</dbReference>
<dbReference type="GO" id="GO:0003677">
    <property type="term" value="F:DNA binding"/>
    <property type="evidence" value="ECO:0007669"/>
    <property type="project" value="UniProtKB-UniRule"/>
</dbReference>
<comment type="similarity">
    <text evidence="3">Belongs to the type II topoisomerase GyrB family.</text>
</comment>
<dbReference type="InterPro" id="IPR014721">
    <property type="entry name" value="Ribsml_uS5_D2-typ_fold_subgr"/>
</dbReference>
<sequence length="412" mass="45553">MALLLLRAHAPPASPYLRFMALRFISHSFLYPHLPSSYSSLVRPSHFFNSPRRIGFRLKDVPSCCGVQNVVSPRAFMSSSSATEAFQGSAASMAYGADQIQVLEGLEAVRKRPGMYIGDTGFRGLHHLVYEILDNAVDEAQGGFASKVEVILLADNSLSITDNGRGIPTDMHPVTKKSTLETVLTVLHAGGKFGGSSSGYSVSGGLHGVGLSVVNALSEALEVTVWRDGIEYQQKYSRGKPVTTLSCHVLPIEFKDRQGTRIKFLPDKEVFKTLNQFDYQTIAGRIRELAFLNPNLMITLRQEDTDPEKIQRNEYFYAGGLVEYVRWLNTDKKPLHEVVGFRKEVDGITINIALQWCSDAYSDTMLGYANSIRTADGGTHIDGLKASLTRTLNNFGKKSKLIKVQPYLVLLI</sequence>
<keyword evidence="7 9" id="KW-0238">DNA-binding</keyword>
<dbReference type="Gene3D" id="3.30.565.10">
    <property type="entry name" value="Histidine kinase-like ATPase, C-terminal domain"/>
    <property type="match status" value="1"/>
</dbReference>
<dbReference type="EMBL" id="JBEDUW010000006">
    <property type="protein sequence ID" value="KAK9922399.1"/>
    <property type="molecule type" value="Genomic_DNA"/>
</dbReference>
<dbReference type="SUPFAM" id="SSF55874">
    <property type="entry name" value="ATPase domain of HSP90 chaperone/DNA topoisomerase II/histidine kinase"/>
    <property type="match status" value="1"/>
</dbReference>
<proteinExistence type="inferred from homology"/>
<dbReference type="Proteomes" id="UP001457282">
    <property type="component" value="Unassembled WGS sequence"/>
</dbReference>
<dbReference type="FunFam" id="3.30.565.10:FF:000002">
    <property type="entry name" value="DNA gyrase subunit B"/>
    <property type="match status" value="1"/>
</dbReference>
<keyword evidence="6 9" id="KW-0799">Topoisomerase</keyword>
<evidence type="ECO:0000256" key="7">
    <source>
        <dbReference type="ARBA" id="ARBA00023125"/>
    </source>
</evidence>
<dbReference type="Gene3D" id="3.30.230.10">
    <property type="match status" value="1"/>
</dbReference>
<evidence type="ECO:0000313" key="11">
    <source>
        <dbReference type="EMBL" id="KAK9922399.1"/>
    </source>
</evidence>
<protein>
    <recommendedName>
        <fullName evidence="9">DNA topoisomerase 2</fullName>
        <ecNumber evidence="9">5.6.2.2</ecNumber>
    </recommendedName>
</protein>
<dbReference type="PRINTS" id="PR01159">
    <property type="entry name" value="DNAGYRASEB"/>
</dbReference>
<accession>A0AAW1WEH7</accession>
<comment type="catalytic activity">
    <reaction evidence="1 9">
        <text>ATP-dependent breakage, passage and rejoining of double-stranded DNA.</text>
        <dbReference type="EC" id="5.6.2.2"/>
    </reaction>
</comment>
<comment type="cofactor">
    <cofactor evidence="2">
        <name>Mg(2+)</name>
        <dbReference type="ChEBI" id="CHEBI:18420"/>
    </cofactor>
</comment>
<dbReference type="PANTHER" id="PTHR45866:SF1">
    <property type="entry name" value="DNA GYRASE SUBUNIT B, MITOCHONDRIAL"/>
    <property type="match status" value="1"/>
</dbReference>
<evidence type="ECO:0000256" key="4">
    <source>
        <dbReference type="ARBA" id="ARBA00022741"/>
    </source>
</evidence>
<comment type="function">
    <text evidence="9">Control of topological states of DNA by transient breakage and subsequent rejoining of DNA strands. Topoisomerase II makes double-strand breaks.</text>
</comment>
<evidence type="ECO:0000313" key="12">
    <source>
        <dbReference type="Proteomes" id="UP001457282"/>
    </source>
</evidence>
<comment type="caution">
    <text evidence="11">The sequence shown here is derived from an EMBL/GenBank/DDBJ whole genome shotgun (WGS) entry which is preliminary data.</text>
</comment>
<evidence type="ECO:0000256" key="1">
    <source>
        <dbReference type="ARBA" id="ARBA00000185"/>
    </source>
</evidence>
<dbReference type="PANTHER" id="PTHR45866">
    <property type="entry name" value="DNA GYRASE/TOPOISOMERASE SUBUNIT B"/>
    <property type="match status" value="1"/>
</dbReference>
<keyword evidence="8 9" id="KW-0413">Isomerase</keyword>
<keyword evidence="4 9" id="KW-0547">Nucleotide-binding</keyword>
<dbReference type="SUPFAM" id="SSF54211">
    <property type="entry name" value="Ribosomal protein S5 domain 2-like"/>
    <property type="match status" value="1"/>
</dbReference>
<dbReference type="Pfam" id="PF00204">
    <property type="entry name" value="DNA_gyraseB"/>
    <property type="match status" value="1"/>
</dbReference>
<dbReference type="GO" id="GO:0005524">
    <property type="term" value="F:ATP binding"/>
    <property type="evidence" value="ECO:0007669"/>
    <property type="project" value="UniProtKB-UniRule"/>
</dbReference>
<dbReference type="CDD" id="cd00329">
    <property type="entry name" value="TopoII_MutL_Trans"/>
    <property type="match status" value="1"/>
</dbReference>
<dbReference type="AlphaFoldDB" id="A0AAW1WEH7"/>
<dbReference type="SMART" id="SM00387">
    <property type="entry name" value="HATPase_c"/>
    <property type="match status" value="1"/>
</dbReference>
<comment type="similarity">
    <text evidence="9">Belongs to the type II topoisomerase family.</text>
</comment>
<dbReference type="InterPro" id="IPR000565">
    <property type="entry name" value="Topo_IIA_B"/>
</dbReference>
<dbReference type="InterPro" id="IPR001241">
    <property type="entry name" value="Topo_IIA"/>
</dbReference>
<dbReference type="CDD" id="cd16928">
    <property type="entry name" value="HATPase_GyrB-like"/>
    <property type="match status" value="1"/>
</dbReference>
<keyword evidence="5 9" id="KW-0067">ATP-binding</keyword>
<evidence type="ECO:0000256" key="9">
    <source>
        <dbReference type="RuleBase" id="RU362094"/>
    </source>
</evidence>
<dbReference type="SMART" id="SM00433">
    <property type="entry name" value="TOP2c"/>
    <property type="match status" value="1"/>
</dbReference>
<dbReference type="InterPro" id="IPR013506">
    <property type="entry name" value="Topo_IIA_bsu_dom2"/>
</dbReference>
<evidence type="ECO:0000256" key="2">
    <source>
        <dbReference type="ARBA" id="ARBA00001946"/>
    </source>
</evidence>
<reference evidence="11 12" key="1">
    <citation type="journal article" date="2023" name="G3 (Bethesda)">
        <title>A chromosome-length genome assembly and annotation of blackberry (Rubus argutus, cv. 'Hillquist').</title>
        <authorList>
            <person name="Bruna T."/>
            <person name="Aryal R."/>
            <person name="Dudchenko O."/>
            <person name="Sargent D.J."/>
            <person name="Mead D."/>
            <person name="Buti M."/>
            <person name="Cavallini A."/>
            <person name="Hytonen T."/>
            <person name="Andres J."/>
            <person name="Pham M."/>
            <person name="Weisz D."/>
            <person name="Mascagni F."/>
            <person name="Usai G."/>
            <person name="Natali L."/>
            <person name="Bassil N."/>
            <person name="Fernandez G.E."/>
            <person name="Lomsadze A."/>
            <person name="Armour M."/>
            <person name="Olukolu B."/>
            <person name="Poorten T."/>
            <person name="Britton C."/>
            <person name="Davik J."/>
            <person name="Ashrafi H."/>
            <person name="Aiden E.L."/>
            <person name="Borodovsky M."/>
            <person name="Worthington M."/>
        </authorList>
    </citation>
    <scope>NUCLEOTIDE SEQUENCE [LARGE SCALE GENOMIC DNA]</scope>
    <source>
        <strain evidence="11">PI 553951</strain>
    </source>
</reference>
<dbReference type="PRINTS" id="PR00418">
    <property type="entry name" value="TPI2FAMILY"/>
</dbReference>
<name>A0AAW1WEH7_RUBAR</name>
<evidence type="ECO:0000256" key="8">
    <source>
        <dbReference type="ARBA" id="ARBA00023235"/>
    </source>
</evidence>
<dbReference type="GO" id="GO:0003918">
    <property type="term" value="F:DNA topoisomerase type II (double strand cut, ATP-hydrolyzing) activity"/>
    <property type="evidence" value="ECO:0007669"/>
    <property type="project" value="UniProtKB-UniRule"/>
</dbReference>
<evidence type="ECO:0000256" key="5">
    <source>
        <dbReference type="ARBA" id="ARBA00022840"/>
    </source>
</evidence>
<evidence type="ECO:0000256" key="6">
    <source>
        <dbReference type="ARBA" id="ARBA00023029"/>
    </source>
</evidence>
<organism evidence="11 12">
    <name type="scientific">Rubus argutus</name>
    <name type="common">Southern blackberry</name>
    <dbReference type="NCBI Taxonomy" id="59490"/>
    <lineage>
        <taxon>Eukaryota</taxon>
        <taxon>Viridiplantae</taxon>
        <taxon>Streptophyta</taxon>
        <taxon>Embryophyta</taxon>
        <taxon>Tracheophyta</taxon>
        <taxon>Spermatophyta</taxon>
        <taxon>Magnoliopsida</taxon>
        <taxon>eudicotyledons</taxon>
        <taxon>Gunneridae</taxon>
        <taxon>Pentapetalae</taxon>
        <taxon>rosids</taxon>
        <taxon>fabids</taxon>
        <taxon>Rosales</taxon>
        <taxon>Rosaceae</taxon>
        <taxon>Rosoideae</taxon>
        <taxon>Rosoideae incertae sedis</taxon>
        <taxon>Rubus</taxon>
    </lineage>
</organism>
<dbReference type="InterPro" id="IPR036890">
    <property type="entry name" value="HATPase_C_sf"/>
</dbReference>